<proteinExistence type="predicted"/>
<gene>
    <name evidence="2" type="ORF">AB4874_19545</name>
</gene>
<dbReference type="PANTHER" id="PTHR33221">
    <property type="entry name" value="WINGED HELIX-TURN-HELIX TRANSCRIPTIONAL REGULATOR, RRF2 FAMILY"/>
    <property type="match status" value="1"/>
</dbReference>
<reference evidence="2 3" key="1">
    <citation type="journal article" date="2011" name="Int. J. Syst. Evol. Microbiol.">
        <title>Zhongshania antarctica gen. nov., sp. nov. and Zhongshania guokunii sp. nov., gammaproteobacteria respectively isolated from coastal attached (fast) ice and surface seawater of the Antarctic.</title>
        <authorList>
            <person name="Li H.J."/>
            <person name="Zhang X.Y."/>
            <person name="Chen C.X."/>
            <person name="Zhang Y.J."/>
            <person name="Gao Z.M."/>
            <person name="Yu Y."/>
            <person name="Chen X.L."/>
            <person name="Chen B."/>
            <person name="Zhang Y.Z."/>
        </authorList>
    </citation>
    <scope>NUCLEOTIDE SEQUENCE [LARGE SCALE GENOMIC DNA]</scope>
    <source>
        <strain evidence="2 3">15-R06ZXC-3</strain>
    </source>
</reference>
<keyword evidence="1" id="KW-0238">DNA-binding</keyword>
<dbReference type="PANTHER" id="PTHR33221:SF4">
    <property type="entry name" value="HTH-TYPE TRANSCRIPTIONAL REPRESSOR NSRR"/>
    <property type="match status" value="1"/>
</dbReference>
<dbReference type="Pfam" id="PF02082">
    <property type="entry name" value="Rrf2"/>
    <property type="match status" value="1"/>
</dbReference>
<dbReference type="SUPFAM" id="SSF46785">
    <property type="entry name" value="Winged helix' DNA-binding domain"/>
    <property type="match status" value="1"/>
</dbReference>
<sequence>MRLNDTTDLALRVMIYAVSIKARRFTIDHLVEAYGAPRSTVMKVVNALTRGKFLTAQRGRSGGLHLARAAHEIGVGDIVRHMETDFDLVECMRSGSGCTITSSCRLIAPLAAARAAFLATLDTYSIADMAISPSDFGLAAS</sequence>
<comment type="caution">
    <text evidence="2">The sequence shown here is derived from an EMBL/GenBank/DDBJ whole genome shotgun (WGS) entry which is preliminary data.</text>
</comment>
<dbReference type="InterPro" id="IPR036388">
    <property type="entry name" value="WH-like_DNA-bd_sf"/>
</dbReference>
<dbReference type="Gene3D" id="1.10.10.10">
    <property type="entry name" value="Winged helix-like DNA-binding domain superfamily/Winged helix DNA-binding domain"/>
    <property type="match status" value="1"/>
</dbReference>
<name>A0ABV3TQ80_9RHOB</name>
<evidence type="ECO:0000256" key="1">
    <source>
        <dbReference type="ARBA" id="ARBA00023125"/>
    </source>
</evidence>
<dbReference type="PROSITE" id="PS51197">
    <property type="entry name" value="HTH_RRF2_2"/>
    <property type="match status" value="1"/>
</dbReference>
<protein>
    <submittedName>
        <fullName evidence="2">Rrf2 family transcriptional regulator</fullName>
    </submittedName>
</protein>
<accession>A0ABV3TQ80</accession>
<dbReference type="RefSeq" id="WP_368393268.1">
    <property type="nucleotide sequence ID" value="NZ_JBFRYC010000030.1"/>
</dbReference>
<dbReference type="NCBIfam" id="TIGR00738">
    <property type="entry name" value="rrf2_super"/>
    <property type="match status" value="1"/>
</dbReference>
<evidence type="ECO:0000313" key="2">
    <source>
        <dbReference type="EMBL" id="MEX1663768.1"/>
    </source>
</evidence>
<dbReference type="Proteomes" id="UP001557465">
    <property type="component" value="Unassembled WGS sequence"/>
</dbReference>
<dbReference type="EMBL" id="JBFRYC010000030">
    <property type="protein sequence ID" value="MEX1663768.1"/>
    <property type="molecule type" value="Genomic_DNA"/>
</dbReference>
<dbReference type="InterPro" id="IPR036390">
    <property type="entry name" value="WH_DNA-bd_sf"/>
</dbReference>
<keyword evidence="3" id="KW-1185">Reference proteome</keyword>
<evidence type="ECO:0000313" key="3">
    <source>
        <dbReference type="Proteomes" id="UP001557465"/>
    </source>
</evidence>
<dbReference type="InterPro" id="IPR000944">
    <property type="entry name" value="Tscrpt_reg_Rrf2"/>
</dbReference>
<organism evidence="2 3">
    <name type="scientific">Thioclava arctica</name>
    <dbReference type="NCBI Taxonomy" id="3238301"/>
    <lineage>
        <taxon>Bacteria</taxon>
        <taxon>Pseudomonadati</taxon>
        <taxon>Pseudomonadota</taxon>
        <taxon>Alphaproteobacteria</taxon>
        <taxon>Rhodobacterales</taxon>
        <taxon>Paracoccaceae</taxon>
        <taxon>Thioclava</taxon>
    </lineage>
</organism>